<reference evidence="3 4" key="1">
    <citation type="journal article" date="2018" name="Sci. Rep.">
        <title>A complete Leishmania donovani reference genome identifies novel genetic variations associated with virulence.</title>
        <authorList>
            <person name="Lypaczewski P."/>
            <person name="Hoshizaki J."/>
            <person name="Zhang W.-W."/>
            <person name="McCall L.-I."/>
            <person name="Torcivia-Rodriguez J."/>
            <person name="Simonyan V."/>
            <person name="Kaur A."/>
            <person name="Dewar K."/>
            <person name="Matlashewski G."/>
        </authorList>
    </citation>
    <scope>NUCLEOTIDE SEQUENCE [LARGE SCALE GENOMIC DNA]</scope>
    <source>
        <strain evidence="3 4">LdCL</strain>
    </source>
</reference>
<keyword evidence="3" id="KW-0328">Glycosyltransferase</keyword>
<proteinExistence type="predicted"/>
<evidence type="ECO:0000256" key="2">
    <source>
        <dbReference type="SAM" id="Phobius"/>
    </source>
</evidence>
<dbReference type="OrthoDB" id="2139606at2759"/>
<organism evidence="3 4">
    <name type="scientific">Leishmania donovani</name>
    <dbReference type="NCBI Taxonomy" id="5661"/>
    <lineage>
        <taxon>Eukaryota</taxon>
        <taxon>Discoba</taxon>
        <taxon>Euglenozoa</taxon>
        <taxon>Kinetoplastea</taxon>
        <taxon>Metakinetoplastina</taxon>
        <taxon>Trypanosomatida</taxon>
        <taxon>Trypanosomatidae</taxon>
        <taxon>Leishmaniinae</taxon>
        <taxon>Leishmania</taxon>
    </lineage>
</organism>
<feature type="compositionally biased region" description="Polar residues" evidence="1">
    <location>
        <begin position="48"/>
        <end position="57"/>
    </location>
</feature>
<dbReference type="AlphaFoldDB" id="A0A3S5H4Y9"/>
<feature type="compositionally biased region" description="Polar residues" evidence="1">
    <location>
        <begin position="70"/>
        <end position="90"/>
    </location>
</feature>
<dbReference type="VEuPathDB" id="TriTrypDB:LDHU3_02.0300"/>
<dbReference type="EMBL" id="CP029501">
    <property type="protein sequence ID" value="AYU75624.1"/>
    <property type="molecule type" value="Genomic_DNA"/>
</dbReference>
<keyword evidence="2" id="KW-0472">Membrane</keyword>
<keyword evidence="2" id="KW-1133">Transmembrane helix</keyword>
<evidence type="ECO:0000256" key="1">
    <source>
        <dbReference type="SAM" id="MobiDB-lite"/>
    </source>
</evidence>
<evidence type="ECO:0000313" key="3">
    <source>
        <dbReference type="EMBL" id="AYU75624.1"/>
    </source>
</evidence>
<feature type="transmembrane region" description="Helical" evidence="2">
    <location>
        <begin position="244"/>
        <end position="265"/>
    </location>
</feature>
<keyword evidence="2" id="KW-0812">Transmembrane</keyword>
<dbReference type="GO" id="GO:0016757">
    <property type="term" value="F:glycosyltransferase activity"/>
    <property type="evidence" value="ECO:0007669"/>
    <property type="project" value="UniProtKB-KW"/>
</dbReference>
<feature type="region of interest" description="Disordered" evidence="1">
    <location>
        <begin position="48"/>
        <end position="101"/>
    </location>
</feature>
<sequence>MSDGEHLRQGHLSSLALVLNRYGADDDGGGGGPTAYRCKASKANGALASSATTQSVMGTGRTDQDGWRGASSQHPSGRGSQHASAHTVNSAPTLPLPPQPPHMLAAMKIASVAHTTPMPPMKAHGSTCSMWGELHVAAAAAAVEGSVRPNRRDRAGLEENDARLLPLFLPSAPSAAAAAPPSTFRGSNWHRRPCACWRGRCSQVWLRMGSAAQTGHRWLRRCLRGTLEDAEREKGASRRQKRKLGVRGFLLVSIVCIALMVFGVYSCVVRRLRRPHVPSWNGTLSILVQHEDAPRRMRLQYSRKVKWIHLPSWTLRVVPARCEDCLDHDTYVIALQRAVDGLERMQREDNARQRAELQAPHQQQEGHQPDAFGVGSGVAFNVGAHGETAAPLTTAALEDLLKAKGGPYAVFANIGAPLGKIGPMLFAMRSVTDGVDVEAELPRWKWLRHASISSEARAVRPPPYIAVMGIHSADTVSHAQLRDAQRSTWFRYTVVARSENDFQGHLLPLYIIAAQEREAATDPTWVGQDEDTGPAAAAEFYRPTLQEFADATNFYRALAMSLSSGGAALGGFSYRQRRMSLRPEWGTSDLTSSPCDHIISSTVHGSADSPRPPLAVLAEHLRLPIIPAFTAAARFLCEASSGLWMEALQHSDVLWIDMLADRRETAKTERGDSRWRMAAQVGMTQRTVLWLEYAYHAFPDVPFIVKSYDDIYIKVPQIVSDFAYVLNGRRHRDLDANLMDNDGNAPLPVDAVSGAGDTLRTGAPLGSTSQLRLPHSPESECVHWGLRDEKRFLQRQHMMTRKLARVVLEKPQEAYGTKGLRDVALLSMRDFNPIFADIYTEVAMTEEDRFIGSVLHGRRARAAQLCPHRRITRVEETMSRFHDLRRDARGIVTWASVALHRCTPADMYYLHTNYFVEEHRLSGGTTPAEAAAAEKAAQERGAQWIRANINASLGPGWDNLNPVLWVPYSAHPEDAKPGIFLVQDGVAVYNITF</sequence>
<evidence type="ECO:0000313" key="4">
    <source>
        <dbReference type="Proteomes" id="UP000274082"/>
    </source>
</evidence>
<dbReference type="VEuPathDB" id="TriTrypDB:LdCL_020007400"/>
<name>A0A3S5H4Y9_LEIDO</name>
<protein>
    <submittedName>
        <fullName evidence="3">Phosphoglycan beta 1,3 galactosyltransferase</fullName>
    </submittedName>
</protein>
<accession>A0A3S5H4Y9</accession>
<dbReference type="Proteomes" id="UP000274082">
    <property type="component" value="Chromosome 2"/>
</dbReference>
<gene>
    <name evidence="3" type="ORF">LdCL_020007400</name>
</gene>
<keyword evidence="4" id="KW-1185">Reference proteome</keyword>
<dbReference type="VEuPathDB" id="TriTrypDB:LdBPK_020200.1"/>
<keyword evidence="3" id="KW-0808">Transferase</keyword>